<dbReference type="Proteomes" id="UP000039021">
    <property type="component" value="Unassembled WGS sequence"/>
</dbReference>
<accession>A0A916LFR5</accession>
<gene>
    <name evidence="2" type="ORF">ERS007739_04635</name>
</gene>
<dbReference type="AlphaFoldDB" id="A0A916LFR5"/>
<evidence type="ECO:0000313" key="2">
    <source>
        <dbReference type="EMBL" id="CPA48375.1"/>
    </source>
</evidence>
<evidence type="ECO:0000256" key="1">
    <source>
        <dbReference type="SAM" id="MobiDB-lite"/>
    </source>
</evidence>
<feature type="compositionally biased region" description="Basic and acidic residues" evidence="1">
    <location>
        <begin position="20"/>
        <end position="30"/>
    </location>
</feature>
<name>A0A916LFR5_MYCTX</name>
<dbReference type="EMBL" id="CSBK01003011">
    <property type="protein sequence ID" value="CPA48375.1"/>
    <property type="molecule type" value="Genomic_DNA"/>
</dbReference>
<proteinExistence type="predicted"/>
<comment type="caution">
    <text evidence="2">The sequence shown here is derived from an EMBL/GenBank/DDBJ whole genome shotgun (WGS) entry which is preliminary data.</text>
</comment>
<organism evidence="2 3">
    <name type="scientific">Mycobacterium tuberculosis</name>
    <dbReference type="NCBI Taxonomy" id="1773"/>
    <lineage>
        <taxon>Bacteria</taxon>
        <taxon>Bacillati</taxon>
        <taxon>Actinomycetota</taxon>
        <taxon>Actinomycetes</taxon>
        <taxon>Mycobacteriales</taxon>
        <taxon>Mycobacteriaceae</taxon>
        <taxon>Mycobacterium</taxon>
        <taxon>Mycobacterium tuberculosis complex</taxon>
    </lineage>
</organism>
<feature type="region of interest" description="Disordered" evidence="1">
    <location>
        <begin position="1"/>
        <end position="38"/>
    </location>
</feature>
<evidence type="ECO:0000313" key="3">
    <source>
        <dbReference type="Proteomes" id="UP000039021"/>
    </source>
</evidence>
<reference evidence="3" key="1">
    <citation type="submission" date="2015-03" db="EMBL/GenBank/DDBJ databases">
        <authorList>
            <consortium name="Pathogen Informatics"/>
        </authorList>
    </citation>
    <scope>NUCLEOTIDE SEQUENCE [LARGE SCALE GENOMIC DNA]</scope>
    <source>
        <strain evidence="3">N09902308</strain>
    </source>
</reference>
<protein>
    <submittedName>
        <fullName evidence="2">Uncharacterized protein</fullName>
    </submittedName>
</protein>
<sequence>MPKHSDTQTQLRKMSASAGRNDRSAHDHGLGKMIAMTK</sequence>